<dbReference type="RefSeq" id="XP_034254813.1">
    <property type="nucleotide sequence ID" value="XM_034398922.1"/>
</dbReference>
<dbReference type="KEGG" id="tpal:117653317"/>
<dbReference type="InterPro" id="IPR036055">
    <property type="entry name" value="LDL_receptor-like_sf"/>
</dbReference>
<feature type="signal peptide" evidence="3">
    <location>
        <begin position="1"/>
        <end position="19"/>
    </location>
</feature>
<evidence type="ECO:0000256" key="2">
    <source>
        <dbReference type="PROSITE-ProRule" id="PRU00124"/>
    </source>
</evidence>
<evidence type="ECO:0000256" key="1">
    <source>
        <dbReference type="ARBA" id="ARBA00023157"/>
    </source>
</evidence>
<keyword evidence="5" id="KW-1185">Reference proteome</keyword>
<dbReference type="Pfam" id="PF00089">
    <property type="entry name" value="Trypsin"/>
    <property type="match status" value="1"/>
</dbReference>
<dbReference type="FunFam" id="2.40.10.10:FF:000068">
    <property type="entry name" value="transmembrane protease serine 2"/>
    <property type="match status" value="1"/>
</dbReference>
<proteinExistence type="predicted"/>
<dbReference type="SMART" id="SM00020">
    <property type="entry name" value="Tryp_SPc"/>
    <property type="match status" value="1"/>
</dbReference>
<dbReference type="InterPro" id="IPR001254">
    <property type="entry name" value="Trypsin_dom"/>
</dbReference>
<evidence type="ECO:0000313" key="5">
    <source>
        <dbReference type="Proteomes" id="UP000515158"/>
    </source>
</evidence>
<dbReference type="PANTHER" id="PTHR24252:SF7">
    <property type="entry name" value="HYALIN"/>
    <property type="match status" value="1"/>
</dbReference>
<dbReference type="CDD" id="cd00112">
    <property type="entry name" value="LDLa"/>
    <property type="match status" value="2"/>
</dbReference>
<name>A0A6P9A9T0_THRPL</name>
<dbReference type="SUPFAM" id="SSF50494">
    <property type="entry name" value="Trypsin-like serine proteases"/>
    <property type="match status" value="1"/>
</dbReference>
<reference evidence="6" key="1">
    <citation type="submission" date="2025-08" db="UniProtKB">
        <authorList>
            <consortium name="RefSeq"/>
        </authorList>
    </citation>
    <scope>IDENTIFICATION</scope>
    <source>
        <tissue evidence="6">Total insect</tissue>
    </source>
</reference>
<dbReference type="InterPro" id="IPR018114">
    <property type="entry name" value="TRYPSIN_HIS"/>
</dbReference>
<dbReference type="PROSITE" id="PS50068">
    <property type="entry name" value="LDLRA_2"/>
    <property type="match status" value="2"/>
</dbReference>
<sequence>MVAAARCLVLLAALHVVVAVRSRGAEGSCGDDQFQCRDGGGCLHHNEKCDGRDNCKDKSDEDRAMCDAAPSVALSVGDTVTVKAQYQAKHKAVRFNLCDDNSCNMMWVHGVLPDGTLKFGAWTECNSRGWWCKPYFKETWPDGKDEFPAGELVFEVKRHASAMEVWLSGHPEHKLTVPATANYKRLKVLPFNWKYDMPVQFTNLCGDSEFRCTSGECRGVREKCDGRLDNCRDLSDEDPSMCDSAPTTSIKVGQTTVVKVQFKPTPHKAVRFNLCDDSSCNLVWIHHLLGDGAFKYSTWSDCNARGWHCKPIKEVWPNDKDKLPAGELVFEVKRTSASMEVWISGHPEHKFSVPAKPTYSRLKVLPFHWKEDMPVKFIAKSIEPECGKARPGPTELVKGGDPASIESVPWHAALYLDRAGKIEFVCGGSLVSRCFVVTAAHCLPKNEKVYVALGKYISGWDSENEEPKVLKTEAKAVHRHPYYKGAATKQGYDIAVIELNTCVDFSDKAAPICIDANDKPQASNDIKVAGWGNDSTSLSELESVLLSQLTFEECFQLMSSNTPHLAYITHDKFCARRRQGDSKSGLLRGDSGGGAIVKRHGQWHLGGVVSLRLQNGEAEEVYALTDVSQYVDWIMRLAKY</sequence>
<dbReference type="Gene3D" id="2.40.128.620">
    <property type="match status" value="1"/>
</dbReference>
<dbReference type="Proteomes" id="UP000515158">
    <property type="component" value="Unplaced"/>
</dbReference>
<feature type="disulfide bond" evidence="2">
    <location>
        <begin position="205"/>
        <end position="217"/>
    </location>
</feature>
<dbReference type="PROSITE" id="PS00134">
    <property type="entry name" value="TRYPSIN_HIS"/>
    <property type="match status" value="1"/>
</dbReference>
<organism evidence="6">
    <name type="scientific">Thrips palmi</name>
    <name type="common">Melon thrips</name>
    <dbReference type="NCBI Taxonomy" id="161013"/>
    <lineage>
        <taxon>Eukaryota</taxon>
        <taxon>Metazoa</taxon>
        <taxon>Ecdysozoa</taxon>
        <taxon>Arthropoda</taxon>
        <taxon>Hexapoda</taxon>
        <taxon>Insecta</taxon>
        <taxon>Pterygota</taxon>
        <taxon>Neoptera</taxon>
        <taxon>Paraneoptera</taxon>
        <taxon>Thysanoptera</taxon>
        <taxon>Terebrantia</taxon>
        <taxon>Thripoidea</taxon>
        <taxon>Thripidae</taxon>
        <taxon>Thrips</taxon>
    </lineage>
</organism>
<gene>
    <name evidence="6" type="primary">LOC117653317</name>
</gene>
<dbReference type="InParanoid" id="A0A6P9A9T0"/>
<feature type="domain" description="Peptidase S1" evidence="4">
    <location>
        <begin position="397"/>
        <end position="639"/>
    </location>
</feature>
<accession>A0A6P9A9T0</accession>
<evidence type="ECO:0000313" key="6">
    <source>
        <dbReference type="RefSeq" id="XP_034254813.1"/>
    </source>
</evidence>
<dbReference type="GeneID" id="117653317"/>
<evidence type="ECO:0000259" key="4">
    <source>
        <dbReference type="PROSITE" id="PS50240"/>
    </source>
</evidence>
<comment type="caution">
    <text evidence="2">Lacks conserved residue(s) required for the propagation of feature annotation.</text>
</comment>
<dbReference type="Gene3D" id="4.10.400.10">
    <property type="entry name" value="Low-density Lipoprotein Receptor"/>
    <property type="match status" value="1"/>
</dbReference>
<feature type="chain" id="PRO_5028170514" evidence="3">
    <location>
        <begin position="20"/>
        <end position="640"/>
    </location>
</feature>
<dbReference type="InterPro" id="IPR043504">
    <property type="entry name" value="Peptidase_S1_PA_chymotrypsin"/>
</dbReference>
<dbReference type="Gene3D" id="2.40.10.10">
    <property type="entry name" value="Trypsin-like serine proteases"/>
    <property type="match status" value="1"/>
</dbReference>
<dbReference type="SMART" id="SM00192">
    <property type="entry name" value="LDLa"/>
    <property type="match status" value="2"/>
</dbReference>
<dbReference type="CDD" id="cd00190">
    <property type="entry name" value="Tryp_SPc"/>
    <property type="match status" value="1"/>
</dbReference>
<dbReference type="PROSITE" id="PS50240">
    <property type="entry name" value="TRYPSIN_DOM"/>
    <property type="match status" value="1"/>
</dbReference>
<protein>
    <submittedName>
        <fullName evidence="6">Uncharacterized protein LOC117653317 isoform X1</fullName>
    </submittedName>
</protein>
<dbReference type="AlphaFoldDB" id="A0A6P9A9T0"/>
<dbReference type="InterPro" id="IPR023415">
    <property type="entry name" value="LDLR_class-A_CS"/>
</dbReference>
<dbReference type="OrthoDB" id="2019384at2759"/>
<dbReference type="InterPro" id="IPR009003">
    <property type="entry name" value="Peptidase_S1_PA"/>
</dbReference>
<dbReference type="Pfam" id="PF00057">
    <property type="entry name" value="Ldl_recept_a"/>
    <property type="match status" value="1"/>
</dbReference>
<dbReference type="GO" id="GO:0004252">
    <property type="term" value="F:serine-type endopeptidase activity"/>
    <property type="evidence" value="ECO:0007669"/>
    <property type="project" value="InterPro"/>
</dbReference>
<keyword evidence="3" id="KW-0732">Signal</keyword>
<dbReference type="PROSITE" id="PS01209">
    <property type="entry name" value="LDLRA_1"/>
    <property type="match status" value="1"/>
</dbReference>
<keyword evidence="1 2" id="KW-1015">Disulfide bond</keyword>
<evidence type="ECO:0000256" key="3">
    <source>
        <dbReference type="SAM" id="SignalP"/>
    </source>
</evidence>
<dbReference type="GO" id="GO:0006508">
    <property type="term" value="P:proteolysis"/>
    <property type="evidence" value="ECO:0007669"/>
    <property type="project" value="InterPro"/>
</dbReference>
<dbReference type="PANTHER" id="PTHR24252">
    <property type="entry name" value="ACROSIN-RELATED"/>
    <property type="match status" value="1"/>
</dbReference>
<dbReference type="SUPFAM" id="SSF57424">
    <property type="entry name" value="LDL receptor-like module"/>
    <property type="match status" value="2"/>
</dbReference>
<dbReference type="InterPro" id="IPR002172">
    <property type="entry name" value="LDrepeatLR_classA_rpt"/>
</dbReference>
<dbReference type="InterPro" id="IPR001314">
    <property type="entry name" value="Peptidase_S1A"/>
</dbReference>
<dbReference type="PRINTS" id="PR00722">
    <property type="entry name" value="CHYMOTRYPSIN"/>
</dbReference>